<feature type="transmembrane region" description="Helical" evidence="1">
    <location>
        <begin position="12"/>
        <end position="32"/>
    </location>
</feature>
<gene>
    <name evidence="2" type="ORF">L9F63_007130</name>
</gene>
<feature type="non-terminal residue" evidence="2">
    <location>
        <position position="100"/>
    </location>
</feature>
<reference evidence="2" key="2">
    <citation type="submission" date="2023-05" db="EMBL/GenBank/DDBJ databases">
        <authorList>
            <person name="Fouks B."/>
        </authorList>
    </citation>
    <scope>NUCLEOTIDE SEQUENCE</scope>
    <source>
        <strain evidence="2">Stay&amp;Tobe</strain>
        <tissue evidence="2">Testes</tissue>
    </source>
</reference>
<sequence>FAEVYVTFKNVFSTYMCVMPIINIILITVSTIETKQIYSYELNIHEQRFKTKFQQTTVVDSCTCGFDKNRKLISVSINNLGNINVKELSQTGFKKSTLIL</sequence>
<evidence type="ECO:0000313" key="3">
    <source>
        <dbReference type="Proteomes" id="UP001233999"/>
    </source>
</evidence>
<keyword evidence="1" id="KW-1133">Transmembrane helix</keyword>
<keyword evidence="1" id="KW-0472">Membrane</keyword>
<evidence type="ECO:0000256" key="1">
    <source>
        <dbReference type="SAM" id="Phobius"/>
    </source>
</evidence>
<name>A0AAD7Z930_DIPPU</name>
<evidence type="ECO:0000313" key="2">
    <source>
        <dbReference type="EMBL" id="KAJ9576030.1"/>
    </source>
</evidence>
<dbReference type="AlphaFoldDB" id="A0AAD7Z930"/>
<keyword evidence="3" id="KW-1185">Reference proteome</keyword>
<dbReference type="Proteomes" id="UP001233999">
    <property type="component" value="Unassembled WGS sequence"/>
</dbReference>
<comment type="caution">
    <text evidence="2">The sequence shown here is derived from an EMBL/GenBank/DDBJ whole genome shotgun (WGS) entry which is preliminary data.</text>
</comment>
<feature type="non-terminal residue" evidence="2">
    <location>
        <position position="1"/>
    </location>
</feature>
<keyword evidence="1" id="KW-0812">Transmembrane</keyword>
<dbReference type="EMBL" id="JASPKZ010009810">
    <property type="protein sequence ID" value="KAJ9576030.1"/>
    <property type="molecule type" value="Genomic_DNA"/>
</dbReference>
<proteinExistence type="predicted"/>
<organism evidence="2 3">
    <name type="scientific">Diploptera punctata</name>
    <name type="common">Pacific beetle cockroach</name>
    <dbReference type="NCBI Taxonomy" id="6984"/>
    <lineage>
        <taxon>Eukaryota</taxon>
        <taxon>Metazoa</taxon>
        <taxon>Ecdysozoa</taxon>
        <taxon>Arthropoda</taxon>
        <taxon>Hexapoda</taxon>
        <taxon>Insecta</taxon>
        <taxon>Pterygota</taxon>
        <taxon>Neoptera</taxon>
        <taxon>Polyneoptera</taxon>
        <taxon>Dictyoptera</taxon>
        <taxon>Blattodea</taxon>
        <taxon>Blaberoidea</taxon>
        <taxon>Blaberidae</taxon>
        <taxon>Diplopterinae</taxon>
        <taxon>Diploptera</taxon>
    </lineage>
</organism>
<protein>
    <submittedName>
        <fullName evidence="2">Uncharacterized protein</fullName>
    </submittedName>
</protein>
<reference evidence="2" key="1">
    <citation type="journal article" date="2023" name="IScience">
        <title>Live-bearing cockroach genome reveals convergent evolutionary mechanisms linked to viviparity in insects and beyond.</title>
        <authorList>
            <person name="Fouks B."/>
            <person name="Harrison M.C."/>
            <person name="Mikhailova A.A."/>
            <person name="Marchal E."/>
            <person name="English S."/>
            <person name="Carruthers M."/>
            <person name="Jennings E.C."/>
            <person name="Chiamaka E.L."/>
            <person name="Frigard R.A."/>
            <person name="Pippel M."/>
            <person name="Attardo G.M."/>
            <person name="Benoit J.B."/>
            <person name="Bornberg-Bauer E."/>
            <person name="Tobe S.S."/>
        </authorList>
    </citation>
    <scope>NUCLEOTIDE SEQUENCE</scope>
    <source>
        <strain evidence="2">Stay&amp;Tobe</strain>
    </source>
</reference>
<accession>A0AAD7Z930</accession>